<organism evidence="1 2">
    <name type="scientific">Candidatus Thiomargarita nelsonii</name>
    <dbReference type="NCBI Taxonomy" id="1003181"/>
    <lineage>
        <taxon>Bacteria</taxon>
        <taxon>Pseudomonadati</taxon>
        <taxon>Pseudomonadota</taxon>
        <taxon>Gammaproteobacteria</taxon>
        <taxon>Thiotrichales</taxon>
        <taxon>Thiotrichaceae</taxon>
        <taxon>Thiomargarita</taxon>
    </lineage>
</organism>
<accession>A0A0A6P8F6</accession>
<evidence type="ECO:0000313" key="2">
    <source>
        <dbReference type="Proteomes" id="UP000030428"/>
    </source>
</evidence>
<keyword evidence="2" id="KW-1185">Reference proteome</keyword>
<dbReference type="EMBL" id="JSZA02000022">
    <property type="protein sequence ID" value="KHD07018.1"/>
    <property type="molecule type" value="Genomic_DNA"/>
</dbReference>
<comment type="caution">
    <text evidence="1">The sequence shown here is derived from an EMBL/GenBank/DDBJ whole genome shotgun (WGS) entry which is preliminary data.</text>
</comment>
<reference evidence="1 2" key="1">
    <citation type="journal article" date="2016" name="Front. Microbiol.">
        <title>Single-Cell (Meta-)Genomics of a Dimorphic Candidatus Thiomargarita nelsonii Reveals Genomic Plasticity.</title>
        <authorList>
            <person name="Flood B.E."/>
            <person name="Fliss P."/>
            <person name="Jones D.S."/>
            <person name="Dick G.J."/>
            <person name="Jain S."/>
            <person name="Kaster A.K."/>
            <person name="Winkel M."/>
            <person name="Mussmann M."/>
            <person name="Bailey J."/>
        </authorList>
    </citation>
    <scope>NUCLEOTIDE SEQUENCE [LARGE SCALE GENOMIC DNA]</scope>
    <source>
        <strain evidence="1">Hydrate Ridge</strain>
    </source>
</reference>
<evidence type="ECO:0000313" key="1">
    <source>
        <dbReference type="EMBL" id="KHD07018.1"/>
    </source>
</evidence>
<dbReference type="Proteomes" id="UP000030428">
    <property type="component" value="Unassembled WGS sequence"/>
</dbReference>
<name>A0A0A6P8F6_9GAMM</name>
<sequence>MNVTPENHNKRRHPPFPSILILAHYYLIAAKPTLGRNKSTKQVTNNPTRGECINFLVFSGSHEK</sequence>
<gene>
    <name evidence="1" type="ORF">PN36_07680</name>
</gene>
<proteinExistence type="predicted"/>
<dbReference type="AlphaFoldDB" id="A0A0A6P8F6"/>
<protein>
    <submittedName>
        <fullName evidence="1">Uncharacterized protein</fullName>
    </submittedName>
</protein>